<evidence type="ECO:0000259" key="6">
    <source>
        <dbReference type="PROSITE" id="PS50850"/>
    </source>
</evidence>
<feature type="transmembrane region" description="Helical" evidence="5">
    <location>
        <begin position="99"/>
        <end position="118"/>
    </location>
</feature>
<dbReference type="EMBL" id="BAAAHE010000001">
    <property type="protein sequence ID" value="GAA0603297.1"/>
    <property type="molecule type" value="Genomic_DNA"/>
</dbReference>
<dbReference type="Gene3D" id="1.20.1250.20">
    <property type="entry name" value="MFS general substrate transporter like domains"/>
    <property type="match status" value="2"/>
</dbReference>
<dbReference type="SUPFAM" id="SSF103473">
    <property type="entry name" value="MFS general substrate transporter"/>
    <property type="match status" value="1"/>
</dbReference>
<comment type="caution">
    <text evidence="7">The sequence shown here is derived from an EMBL/GenBank/DDBJ whole genome shotgun (WGS) entry which is preliminary data.</text>
</comment>
<keyword evidence="4 5" id="KW-0472">Membrane</keyword>
<feature type="transmembrane region" description="Helical" evidence="5">
    <location>
        <begin position="251"/>
        <end position="267"/>
    </location>
</feature>
<feature type="transmembrane region" description="Helical" evidence="5">
    <location>
        <begin position="376"/>
        <end position="398"/>
    </location>
</feature>
<dbReference type="InterPro" id="IPR020846">
    <property type="entry name" value="MFS_dom"/>
</dbReference>
<dbReference type="InterPro" id="IPR036259">
    <property type="entry name" value="MFS_trans_sf"/>
</dbReference>
<name>A0ABN1G3A4_9ACTN</name>
<evidence type="ECO:0000256" key="4">
    <source>
        <dbReference type="ARBA" id="ARBA00023136"/>
    </source>
</evidence>
<keyword evidence="3 5" id="KW-1133">Transmembrane helix</keyword>
<dbReference type="Pfam" id="PF07690">
    <property type="entry name" value="MFS_1"/>
    <property type="match status" value="1"/>
</dbReference>
<feature type="transmembrane region" description="Helical" evidence="5">
    <location>
        <begin position="221"/>
        <end position="239"/>
    </location>
</feature>
<feature type="transmembrane region" description="Helical" evidence="5">
    <location>
        <begin position="161"/>
        <end position="180"/>
    </location>
</feature>
<dbReference type="PROSITE" id="PS50850">
    <property type="entry name" value="MFS"/>
    <property type="match status" value="1"/>
</dbReference>
<organism evidence="7 8">
    <name type="scientific">Sporichthya brevicatena</name>
    <dbReference type="NCBI Taxonomy" id="171442"/>
    <lineage>
        <taxon>Bacteria</taxon>
        <taxon>Bacillati</taxon>
        <taxon>Actinomycetota</taxon>
        <taxon>Actinomycetes</taxon>
        <taxon>Sporichthyales</taxon>
        <taxon>Sporichthyaceae</taxon>
        <taxon>Sporichthya</taxon>
    </lineage>
</organism>
<dbReference type="CDD" id="cd17321">
    <property type="entry name" value="MFS_MMR_MDR_like"/>
    <property type="match status" value="1"/>
</dbReference>
<feature type="transmembrane region" description="Helical" evidence="5">
    <location>
        <begin position="288"/>
        <end position="307"/>
    </location>
</feature>
<feature type="transmembrane region" description="Helical" evidence="5">
    <location>
        <begin position="124"/>
        <end position="149"/>
    </location>
</feature>
<comment type="subcellular location">
    <subcellularLocation>
        <location evidence="1">Cell membrane</location>
        <topology evidence="1">Multi-pass membrane protein</topology>
    </subcellularLocation>
</comment>
<dbReference type="PANTHER" id="PTHR42718:SF49">
    <property type="entry name" value="EXPORT PROTEIN"/>
    <property type="match status" value="1"/>
</dbReference>
<keyword evidence="8" id="KW-1185">Reference proteome</keyword>
<feature type="transmembrane region" description="Helical" evidence="5">
    <location>
        <begin position="419"/>
        <end position="438"/>
    </location>
</feature>
<dbReference type="PANTHER" id="PTHR42718">
    <property type="entry name" value="MAJOR FACILITATOR SUPERFAMILY MULTIDRUG TRANSPORTER MFSC"/>
    <property type="match status" value="1"/>
</dbReference>
<feature type="transmembrane region" description="Helical" evidence="5">
    <location>
        <begin position="186"/>
        <end position="209"/>
    </location>
</feature>
<feature type="transmembrane region" description="Helical" evidence="5">
    <location>
        <begin position="34"/>
        <end position="59"/>
    </location>
</feature>
<proteinExistence type="predicted"/>
<gene>
    <name evidence="7" type="ORF">GCM10009547_01090</name>
</gene>
<dbReference type="Proteomes" id="UP001500957">
    <property type="component" value="Unassembled WGS sequence"/>
</dbReference>
<accession>A0ABN1G3A4</accession>
<evidence type="ECO:0000256" key="5">
    <source>
        <dbReference type="SAM" id="Phobius"/>
    </source>
</evidence>
<feature type="transmembrane region" description="Helical" evidence="5">
    <location>
        <begin position="352"/>
        <end position="370"/>
    </location>
</feature>
<evidence type="ECO:0000256" key="3">
    <source>
        <dbReference type="ARBA" id="ARBA00022989"/>
    </source>
</evidence>
<reference evidence="7 8" key="1">
    <citation type="journal article" date="2019" name="Int. J. Syst. Evol. Microbiol.">
        <title>The Global Catalogue of Microorganisms (GCM) 10K type strain sequencing project: providing services to taxonomists for standard genome sequencing and annotation.</title>
        <authorList>
            <consortium name="The Broad Institute Genomics Platform"/>
            <consortium name="The Broad Institute Genome Sequencing Center for Infectious Disease"/>
            <person name="Wu L."/>
            <person name="Ma J."/>
        </authorList>
    </citation>
    <scope>NUCLEOTIDE SEQUENCE [LARGE SCALE GENOMIC DNA]</scope>
    <source>
        <strain evidence="7 8">JCM 10671</strain>
    </source>
</reference>
<dbReference type="InterPro" id="IPR011701">
    <property type="entry name" value="MFS"/>
</dbReference>
<protein>
    <submittedName>
        <fullName evidence="7">MFS transporter</fullName>
    </submittedName>
</protein>
<evidence type="ECO:0000256" key="1">
    <source>
        <dbReference type="ARBA" id="ARBA00004651"/>
    </source>
</evidence>
<feature type="transmembrane region" description="Helical" evidence="5">
    <location>
        <begin position="319"/>
        <end position="340"/>
    </location>
</feature>
<evidence type="ECO:0000313" key="7">
    <source>
        <dbReference type="EMBL" id="GAA0603297.1"/>
    </source>
</evidence>
<keyword evidence="2 5" id="KW-0812">Transmembrane</keyword>
<evidence type="ECO:0000256" key="2">
    <source>
        <dbReference type="ARBA" id="ARBA00022692"/>
    </source>
</evidence>
<feature type="transmembrane region" description="Helical" evidence="5">
    <location>
        <begin position="450"/>
        <end position="471"/>
    </location>
</feature>
<feature type="transmembrane region" description="Helical" evidence="5">
    <location>
        <begin position="71"/>
        <end position="90"/>
    </location>
</feature>
<sequence length="481" mass="47843">MVRAMGSANVTTAVERVLAAPVAVPREVEQRRTLAVAVAGTFLALVVYTVPLGIMPSIAAGLDAGTGTQTWLLAAVSLGMATTLISAGALGDDYGRKRVLIGGAYVLAVASAVCAFAPNPGVYLAGALAQGAGGSAIMACSLGLIAHAFPEGPQRARASGIWGAALGAGIGSGPLLGATFDSTIGWHAAFAFSGVLALVLAVAAGPLLVESKAEEHKPIDLPGMALLGLGVGALIGGLVRGRSGWGDPPTLLLIGGGLVLLALFVLVEIRQRAPMLPMGLFRNPRFQAVTTAAVTTGLGVISLLSYLCTMSQRGMGDEPIVGAALIAVWAAASIATALLVPRHFAAYSGRAHLAGGLVVTGVGMISLYGVDAGTNPWLMVAGLALAGIGSGIANSALGREAVTAVPHGRGSLGSGANNTARYVGSSVGVSIVATIVAAQGDGADAIMDGWNVVVLVTTALTFLGAAAVLACRPRARNGEAK</sequence>
<feature type="domain" description="Major facilitator superfamily (MFS) profile" evidence="6">
    <location>
        <begin position="33"/>
        <end position="476"/>
    </location>
</feature>
<evidence type="ECO:0000313" key="8">
    <source>
        <dbReference type="Proteomes" id="UP001500957"/>
    </source>
</evidence>